<dbReference type="Proteomes" id="UP001175344">
    <property type="component" value="Unassembled WGS sequence"/>
</dbReference>
<dbReference type="Pfam" id="PF06381">
    <property type="entry name" value="Phage_portal_3"/>
    <property type="match status" value="1"/>
</dbReference>
<proteinExistence type="predicted"/>
<sequence>MAEIQIDAALSSALAKILESEEIQPGTDVGYEVCKLLWQFHPLGGKLVEKPISMAMCKPRQYSVDTDPDERVVRRFQEVWERMELNEKIKNFFFITRCYGAAAIGVGTTSTPCKDPLPTFGLTEDEVYVNVWDPLNAAGSMVTDQNPNSRYFQKANDVLKISGKNWHSSRTLKQFNGTPIYLEYQNSAFGFTGRSVFQRVLYSMKSYIGTMVANDLVSQKAGVLVAKVQQNGSVMNGIMAAATGKKREFVKEARNKGVISIGQNDAIESLNLQNIDKALTTSRDSIISDIASGSDVPAILIKEEAFSKGWSDGAEDSKAISQYIDGVRQLIEPVMDYFERLVQYIAWSEDFYNSLKNDYPDIITEDYQTTFFMWRREFTAKWQELVEESPDKRREADSKVIQQAKDLFTALTANIDPENRAIVAEWLSSIVNATQTYGDVPLIIDTEALANYVPPPPQEQPNGINEPGGEKEEE</sequence>
<dbReference type="RefSeq" id="WP_241175354.1">
    <property type="nucleotide sequence ID" value="NZ_JAKWHR010000165.1"/>
</dbReference>
<feature type="domain" description="Anti-CBASS protein Acb1-like N-terminal" evidence="2">
    <location>
        <begin position="48"/>
        <end position="349"/>
    </location>
</feature>
<protein>
    <submittedName>
        <fullName evidence="3">Anti-CBASS Acb1 family protein</fullName>
    </submittedName>
</protein>
<reference evidence="3 4" key="1">
    <citation type="journal article" date="2023" name="Nat. Commun.">
        <title>Genomic dissection of endemic carbapenem resistance reveals metallo-beta-lactamase dissemination through clonal, plasmid and integron transfer.</title>
        <authorList>
            <person name="Macesic N."/>
            <person name="Hawkey J."/>
            <person name="Vezina B."/>
            <person name="Wisniewski J.A."/>
            <person name="Cottingham H."/>
            <person name="Blakeway L.V."/>
            <person name="Harshegyi T."/>
            <person name="Pragastis K."/>
            <person name="Badoordeen G.Z."/>
            <person name="Dennison A."/>
            <person name="Spelman D.W."/>
            <person name="Jenney A.W.J."/>
            <person name="Peleg A.Y."/>
        </authorList>
    </citation>
    <scope>NUCLEOTIDE SEQUENCE [LARGE SCALE GENOMIC DNA]</scope>
    <source>
        <strain evidence="3 4">CPO239</strain>
    </source>
</reference>
<evidence type="ECO:0000313" key="3">
    <source>
        <dbReference type="EMBL" id="MEC5729328.1"/>
    </source>
</evidence>
<gene>
    <name evidence="3" type="ORF">QAA55_013010</name>
</gene>
<dbReference type="EMBL" id="JARTQQ020000001">
    <property type="protein sequence ID" value="MEC5729328.1"/>
    <property type="molecule type" value="Genomic_DNA"/>
</dbReference>
<name>A0ABU6KUA6_ENTAS</name>
<dbReference type="InterPro" id="IPR024459">
    <property type="entry name" value="Acb1-like_N"/>
</dbReference>
<accession>A0ABU6KUA6</accession>
<evidence type="ECO:0000256" key="1">
    <source>
        <dbReference type="SAM" id="MobiDB-lite"/>
    </source>
</evidence>
<keyword evidence="4" id="KW-1185">Reference proteome</keyword>
<feature type="region of interest" description="Disordered" evidence="1">
    <location>
        <begin position="452"/>
        <end position="474"/>
    </location>
</feature>
<organism evidence="3 4">
    <name type="scientific">Enterobacter asburiae</name>
    <dbReference type="NCBI Taxonomy" id="61645"/>
    <lineage>
        <taxon>Bacteria</taxon>
        <taxon>Pseudomonadati</taxon>
        <taxon>Pseudomonadota</taxon>
        <taxon>Gammaproteobacteria</taxon>
        <taxon>Enterobacterales</taxon>
        <taxon>Enterobacteriaceae</taxon>
        <taxon>Enterobacter</taxon>
        <taxon>Enterobacter cloacae complex</taxon>
    </lineage>
</organism>
<evidence type="ECO:0000313" key="4">
    <source>
        <dbReference type="Proteomes" id="UP001175344"/>
    </source>
</evidence>
<evidence type="ECO:0000259" key="2">
    <source>
        <dbReference type="Pfam" id="PF06381"/>
    </source>
</evidence>
<comment type="caution">
    <text evidence="3">The sequence shown here is derived from an EMBL/GenBank/DDBJ whole genome shotgun (WGS) entry which is preliminary data.</text>
</comment>